<dbReference type="EMBL" id="JBHUNE010000006">
    <property type="protein sequence ID" value="MFD2758565.1"/>
    <property type="molecule type" value="Genomic_DNA"/>
</dbReference>
<comment type="similarity">
    <text evidence="1 13">Belongs to the DapB family.</text>
</comment>
<comment type="caution">
    <text evidence="13">Was originally thought to be a dihydrodipicolinate reductase (DHDPR), catalyzing the conversion of dihydrodipicolinate to tetrahydrodipicolinate. However, it was shown in E.coli that the substrate of the enzymatic reaction is not dihydrodipicolinate (DHDP) but in fact (2S,4S)-4-hydroxy-2,3,4,5-tetrahydrodipicolinic acid (HTPA), the product released by the DapA-catalyzed reaction.</text>
</comment>
<reference evidence="17" key="1">
    <citation type="journal article" date="2019" name="Int. J. Syst. Evol. Microbiol.">
        <title>The Global Catalogue of Microorganisms (GCM) 10K type strain sequencing project: providing services to taxonomists for standard genome sequencing and annotation.</title>
        <authorList>
            <consortium name="The Broad Institute Genomics Platform"/>
            <consortium name="The Broad Institute Genome Sequencing Center for Infectious Disease"/>
            <person name="Wu L."/>
            <person name="Ma J."/>
        </authorList>
    </citation>
    <scope>NUCLEOTIDE SEQUENCE [LARGE SCALE GENOMIC DNA]</scope>
    <source>
        <strain evidence="17">TISTR 1514</strain>
    </source>
</reference>
<dbReference type="InterPro" id="IPR022663">
    <property type="entry name" value="DapB_C"/>
</dbReference>
<evidence type="ECO:0000256" key="8">
    <source>
        <dbReference type="ARBA" id="ARBA00023154"/>
    </source>
</evidence>
<keyword evidence="8 13" id="KW-0457">Lysine biosynthesis</keyword>
<dbReference type="PIRSF" id="PIRSF000161">
    <property type="entry name" value="DHPR"/>
    <property type="match status" value="1"/>
</dbReference>
<evidence type="ECO:0000313" key="17">
    <source>
        <dbReference type="Proteomes" id="UP001597492"/>
    </source>
</evidence>
<protein>
    <recommendedName>
        <fullName evidence="10 13">4-hydroxy-tetrahydrodipicolinate reductase</fullName>
        <shortName evidence="13">HTPA reductase</shortName>
        <ecNumber evidence="10 13">1.17.1.8</ecNumber>
    </recommendedName>
</protein>
<keyword evidence="6 13" id="KW-0560">Oxidoreductase</keyword>
<keyword evidence="3 13" id="KW-0028">Amino-acid biosynthesis</keyword>
<dbReference type="Gene3D" id="3.40.50.720">
    <property type="entry name" value="NAD(P)-binding Rossmann-like Domain"/>
    <property type="match status" value="1"/>
</dbReference>
<evidence type="ECO:0000256" key="6">
    <source>
        <dbReference type="ARBA" id="ARBA00023002"/>
    </source>
</evidence>
<feature type="active site" description="Proton donor" evidence="13">
    <location>
        <position position="134"/>
    </location>
</feature>
<organism evidence="16 17">
    <name type="scientific">Gulosibacter faecalis</name>
    <dbReference type="NCBI Taxonomy" id="272240"/>
    <lineage>
        <taxon>Bacteria</taxon>
        <taxon>Bacillati</taxon>
        <taxon>Actinomycetota</taxon>
        <taxon>Actinomycetes</taxon>
        <taxon>Micrococcales</taxon>
        <taxon>Microbacteriaceae</taxon>
        <taxon>Gulosibacter</taxon>
    </lineage>
</organism>
<name>A0ABW5UYQ1_9MICO</name>
<feature type="binding site" evidence="13">
    <location>
        <position position="35"/>
    </location>
    <ligand>
        <name>NAD(+)</name>
        <dbReference type="ChEBI" id="CHEBI:57540"/>
    </ligand>
</feature>
<proteinExistence type="inferred from homology"/>
<feature type="domain" description="Dihydrodipicolinate reductase N-terminal" evidence="14">
    <location>
        <begin position="3"/>
        <end position="103"/>
    </location>
</feature>
<comment type="function">
    <text evidence="13">Catalyzes the conversion of 4-hydroxy-tetrahydrodipicolinate (HTPA) to tetrahydrodipicolinate.</text>
</comment>
<evidence type="ECO:0000256" key="13">
    <source>
        <dbReference type="HAMAP-Rule" id="MF_00102"/>
    </source>
</evidence>
<evidence type="ECO:0000313" key="16">
    <source>
        <dbReference type="EMBL" id="MFD2758565.1"/>
    </source>
</evidence>
<keyword evidence="2 13" id="KW-0963">Cytoplasm</keyword>
<comment type="subcellular location">
    <subcellularLocation>
        <location evidence="13">Cytoplasm</location>
    </subcellularLocation>
</comment>
<feature type="binding site" evidence="13">
    <location>
        <position position="131"/>
    </location>
    <ligand>
        <name>(S)-2,3,4,5-tetrahydrodipicolinate</name>
        <dbReference type="ChEBI" id="CHEBI:16845"/>
    </ligand>
</feature>
<evidence type="ECO:0000256" key="11">
    <source>
        <dbReference type="ARBA" id="ARBA00049080"/>
    </source>
</evidence>
<evidence type="ECO:0000259" key="15">
    <source>
        <dbReference type="Pfam" id="PF05173"/>
    </source>
</evidence>
<dbReference type="RefSeq" id="WP_019617693.1">
    <property type="nucleotide sequence ID" value="NZ_JBHUNE010000006.1"/>
</dbReference>
<feature type="domain" description="Dihydrodipicolinate reductase C-terminal" evidence="15">
    <location>
        <begin position="109"/>
        <end position="222"/>
    </location>
</feature>
<dbReference type="Pfam" id="PF01113">
    <property type="entry name" value="DapB_N"/>
    <property type="match status" value="1"/>
</dbReference>
<accession>A0ABW5UYQ1</accession>
<dbReference type="EC" id="1.17.1.8" evidence="10 13"/>
<sequence length="242" mass="25300">MTINVAVTGATGRMGRVIVDLIESTDELALHAALDSSSSLDEMVGADVLIDVTNLEFSERAVSFALAHGLNVVVGTSGWNADRLTELEGEIPADRGVLVVPNFSVGSVLSTHLAAIAGRFFDSIEVIEAHHDRKIDSPSGTAVRTAEAIAAARDTALEPPFADQTARGEVVAGIPVHSMRLRGVVADQQVILGGVGEVVTIRHETLSPGAYSHGIELALRQSPDLRGLTVGLDALLGLESGR</sequence>
<dbReference type="PANTHER" id="PTHR20836">
    <property type="entry name" value="DIHYDRODIPICOLINATE REDUCTASE"/>
    <property type="match status" value="1"/>
</dbReference>
<keyword evidence="4 13" id="KW-0521">NADP</keyword>
<comment type="pathway">
    <text evidence="9 13">Amino-acid biosynthesis; L-lysine biosynthesis via DAP pathway; (S)-tetrahydrodipicolinate from L-aspartate: step 4/4.</text>
</comment>
<dbReference type="InterPro" id="IPR022664">
    <property type="entry name" value="DapB_N_CS"/>
</dbReference>
<dbReference type="NCBIfam" id="TIGR00036">
    <property type="entry name" value="dapB"/>
    <property type="match status" value="1"/>
</dbReference>
<evidence type="ECO:0000256" key="2">
    <source>
        <dbReference type="ARBA" id="ARBA00022490"/>
    </source>
</evidence>
<dbReference type="HAMAP" id="MF_00102">
    <property type="entry name" value="DapB"/>
    <property type="match status" value="1"/>
</dbReference>
<comment type="caution">
    <text evidence="16">The sequence shown here is derived from an EMBL/GenBank/DDBJ whole genome shotgun (WGS) entry which is preliminary data.</text>
</comment>
<feature type="binding site" evidence="13">
    <location>
        <begin position="75"/>
        <end position="77"/>
    </location>
    <ligand>
        <name>NAD(+)</name>
        <dbReference type="ChEBI" id="CHEBI:57540"/>
    </ligand>
</feature>
<evidence type="ECO:0000256" key="5">
    <source>
        <dbReference type="ARBA" id="ARBA00022915"/>
    </source>
</evidence>
<feature type="binding site" evidence="13">
    <location>
        <begin position="100"/>
        <end position="103"/>
    </location>
    <ligand>
        <name>NAD(+)</name>
        <dbReference type="ChEBI" id="CHEBI:57540"/>
    </ligand>
</feature>
<dbReference type="CDD" id="cd02274">
    <property type="entry name" value="DHDPR_N"/>
    <property type="match status" value="1"/>
</dbReference>
<evidence type="ECO:0000256" key="12">
    <source>
        <dbReference type="ARBA" id="ARBA00049396"/>
    </source>
</evidence>
<comment type="caution">
    <text evidence="13">Lacks conserved residue(s) required for the propagation of feature annotation.</text>
</comment>
<dbReference type="InterPro" id="IPR036291">
    <property type="entry name" value="NAD(P)-bd_dom_sf"/>
</dbReference>
<gene>
    <name evidence="13 16" type="primary">dapB</name>
    <name evidence="16" type="ORF">ACFSW7_09255</name>
</gene>
<evidence type="ECO:0000256" key="9">
    <source>
        <dbReference type="ARBA" id="ARBA00037922"/>
    </source>
</evidence>
<evidence type="ECO:0000256" key="4">
    <source>
        <dbReference type="ARBA" id="ARBA00022857"/>
    </source>
</evidence>
<evidence type="ECO:0000256" key="10">
    <source>
        <dbReference type="ARBA" id="ARBA00038983"/>
    </source>
</evidence>
<dbReference type="GO" id="GO:0008839">
    <property type="term" value="F:4-hydroxy-tetrahydrodipicolinate reductase"/>
    <property type="evidence" value="ECO:0007669"/>
    <property type="project" value="UniProtKB-EC"/>
</dbReference>
<feature type="active site" description="Proton donor/acceptor" evidence="13">
    <location>
        <position position="130"/>
    </location>
</feature>
<evidence type="ECO:0000256" key="3">
    <source>
        <dbReference type="ARBA" id="ARBA00022605"/>
    </source>
</evidence>
<dbReference type="Gene3D" id="3.30.360.10">
    <property type="entry name" value="Dihydrodipicolinate Reductase, domain 2"/>
    <property type="match status" value="1"/>
</dbReference>
<feature type="binding site" evidence="13">
    <location>
        <begin position="9"/>
        <end position="14"/>
    </location>
    <ligand>
        <name>NAD(+)</name>
        <dbReference type="ChEBI" id="CHEBI:57540"/>
    </ligand>
</feature>
<evidence type="ECO:0000256" key="1">
    <source>
        <dbReference type="ARBA" id="ARBA00006642"/>
    </source>
</evidence>
<dbReference type="SUPFAM" id="SSF51735">
    <property type="entry name" value="NAD(P)-binding Rossmann-fold domains"/>
    <property type="match status" value="1"/>
</dbReference>
<dbReference type="InterPro" id="IPR000846">
    <property type="entry name" value="DapB_N"/>
</dbReference>
<dbReference type="SUPFAM" id="SSF55347">
    <property type="entry name" value="Glyceraldehyde-3-phosphate dehydrogenase-like, C-terminal domain"/>
    <property type="match status" value="1"/>
</dbReference>
<comment type="subunit">
    <text evidence="13">Homotetramer.</text>
</comment>
<dbReference type="InterPro" id="IPR023940">
    <property type="entry name" value="DHDPR_bac"/>
</dbReference>
<feature type="binding site" evidence="13">
    <location>
        <begin position="140"/>
        <end position="141"/>
    </location>
    <ligand>
        <name>(S)-2,3,4,5-tetrahydrodipicolinate</name>
        <dbReference type="ChEBI" id="CHEBI:16845"/>
    </ligand>
</feature>
<comment type="catalytic activity">
    <reaction evidence="12 13">
        <text>(S)-2,3,4,5-tetrahydrodipicolinate + NAD(+) + H2O = (2S,4S)-4-hydroxy-2,3,4,5-tetrahydrodipicolinate + NADH + H(+)</text>
        <dbReference type="Rhea" id="RHEA:35323"/>
        <dbReference type="ChEBI" id="CHEBI:15377"/>
        <dbReference type="ChEBI" id="CHEBI:15378"/>
        <dbReference type="ChEBI" id="CHEBI:16845"/>
        <dbReference type="ChEBI" id="CHEBI:57540"/>
        <dbReference type="ChEBI" id="CHEBI:57945"/>
        <dbReference type="ChEBI" id="CHEBI:67139"/>
        <dbReference type="EC" id="1.17.1.8"/>
    </reaction>
</comment>
<keyword evidence="5 13" id="KW-0220">Diaminopimelate biosynthesis</keyword>
<dbReference type="PROSITE" id="PS01298">
    <property type="entry name" value="DAPB"/>
    <property type="match status" value="1"/>
</dbReference>
<evidence type="ECO:0000256" key="7">
    <source>
        <dbReference type="ARBA" id="ARBA00023027"/>
    </source>
</evidence>
<keyword evidence="7 13" id="KW-0520">NAD</keyword>
<evidence type="ECO:0000259" key="14">
    <source>
        <dbReference type="Pfam" id="PF01113"/>
    </source>
</evidence>
<dbReference type="Pfam" id="PF05173">
    <property type="entry name" value="DapB_C"/>
    <property type="match status" value="1"/>
</dbReference>
<keyword evidence="17" id="KW-1185">Reference proteome</keyword>
<dbReference type="Proteomes" id="UP001597492">
    <property type="component" value="Unassembled WGS sequence"/>
</dbReference>
<comment type="catalytic activity">
    <reaction evidence="11 13">
        <text>(S)-2,3,4,5-tetrahydrodipicolinate + NADP(+) + H2O = (2S,4S)-4-hydroxy-2,3,4,5-tetrahydrodipicolinate + NADPH + H(+)</text>
        <dbReference type="Rhea" id="RHEA:35331"/>
        <dbReference type="ChEBI" id="CHEBI:15377"/>
        <dbReference type="ChEBI" id="CHEBI:15378"/>
        <dbReference type="ChEBI" id="CHEBI:16845"/>
        <dbReference type="ChEBI" id="CHEBI:57783"/>
        <dbReference type="ChEBI" id="CHEBI:58349"/>
        <dbReference type="ChEBI" id="CHEBI:67139"/>
        <dbReference type="EC" id="1.17.1.8"/>
    </reaction>
</comment>
<dbReference type="PANTHER" id="PTHR20836:SF0">
    <property type="entry name" value="4-HYDROXY-TETRAHYDRODIPICOLINATE REDUCTASE 1, CHLOROPLASTIC-RELATED"/>
    <property type="match status" value="1"/>
</dbReference>